<organism evidence="3 4">
    <name type="scientific">Helianthus annuus</name>
    <name type="common">Common sunflower</name>
    <dbReference type="NCBI Taxonomy" id="4232"/>
    <lineage>
        <taxon>Eukaryota</taxon>
        <taxon>Viridiplantae</taxon>
        <taxon>Streptophyta</taxon>
        <taxon>Embryophyta</taxon>
        <taxon>Tracheophyta</taxon>
        <taxon>Spermatophyta</taxon>
        <taxon>Magnoliopsida</taxon>
        <taxon>eudicotyledons</taxon>
        <taxon>Gunneridae</taxon>
        <taxon>Pentapetalae</taxon>
        <taxon>asterids</taxon>
        <taxon>campanulids</taxon>
        <taxon>Asterales</taxon>
        <taxon>Asteraceae</taxon>
        <taxon>Asteroideae</taxon>
        <taxon>Heliantheae alliance</taxon>
        <taxon>Heliantheae</taxon>
        <taxon>Helianthus</taxon>
    </lineage>
</organism>
<dbReference type="InterPro" id="IPR040283">
    <property type="entry name" value="DDB_G0292058-like"/>
</dbReference>
<dbReference type="OMA" id="DILEDHC"/>
<reference evidence="2" key="3">
    <citation type="submission" date="2020-06" db="EMBL/GenBank/DDBJ databases">
        <title>Helianthus annuus Genome sequencing and assembly Release 2.</title>
        <authorList>
            <person name="Gouzy J."/>
            <person name="Langlade N."/>
            <person name="Munos S."/>
        </authorList>
    </citation>
    <scope>NUCLEOTIDE SEQUENCE</scope>
    <source>
        <tissue evidence="2">Leaves</tissue>
    </source>
</reference>
<feature type="transmembrane region" description="Helical" evidence="1">
    <location>
        <begin position="20"/>
        <end position="43"/>
    </location>
</feature>
<keyword evidence="1" id="KW-0812">Transmembrane</keyword>
<proteinExistence type="predicted"/>
<dbReference type="EMBL" id="CM007891">
    <property type="protein sequence ID" value="OTG34843.1"/>
    <property type="molecule type" value="Genomic_DNA"/>
</dbReference>
<dbReference type="EMBL" id="MNCJ02000317">
    <property type="protein sequence ID" value="KAF5819221.1"/>
    <property type="molecule type" value="Genomic_DNA"/>
</dbReference>
<keyword evidence="4" id="KW-1185">Reference proteome</keyword>
<evidence type="ECO:0000256" key="1">
    <source>
        <dbReference type="SAM" id="Phobius"/>
    </source>
</evidence>
<sequence length="295" mass="33699">MDFKNNPFFKTKMFILLKRSYRSIALIVISAVMLLWTFLGFFFSIYGLQCMVYILVLFGWLFVTITLILCGVFLCLHNVTADSCVAMSQWVANPTARTALDDILPCVDNATAHETSKRAIEVTIQIVTVINQVIKTVSNGNFPPSYAPLYYNQSGPMMPPLCNPYNSDFTNRTCNPNEVALSEATRVYKKYVCQISSSQMCITTGRVTPDSFSQMSAAIELSYTLYLYGPFLVDLQDCTFVRQTFTDILEDHCPGLCRYLNWIYIGLLMVSLAVMFSLIFWVIYGRERRYRVYTN</sequence>
<reference evidence="2 4" key="1">
    <citation type="journal article" date="2017" name="Nature">
        <title>The sunflower genome provides insights into oil metabolism, flowering and Asterid evolution.</title>
        <authorList>
            <person name="Badouin H."/>
            <person name="Gouzy J."/>
            <person name="Grassa C.J."/>
            <person name="Murat F."/>
            <person name="Staton S.E."/>
            <person name="Cottret L."/>
            <person name="Lelandais-Briere C."/>
            <person name="Owens G.L."/>
            <person name="Carrere S."/>
            <person name="Mayjonade B."/>
            <person name="Legrand L."/>
            <person name="Gill N."/>
            <person name="Kane N.C."/>
            <person name="Bowers J.E."/>
            <person name="Hubner S."/>
            <person name="Bellec A."/>
            <person name="Berard A."/>
            <person name="Berges H."/>
            <person name="Blanchet N."/>
            <person name="Boniface M.C."/>
            <person name="Brunel D."/>
            <person name="Catrice O."/>
            <person name="Chaidir N."/>
            <person name="Claudel C."/>
            <person name="Donnadieu C."/>
            <person name="Faraut T."/>
            <person name="Fievet G."/>
            <person name="Helmstetter N."/>
            <person name="King M."/>
            <person name="Knapp S.J."/>
            <person name="Lai Z."/>
            <person name="Le Paslier M.C."/>
            <person name="Lippi Y."/>
            <person name="Lorenzon L."/>
            <person name="Mandel J.R."/>
            <person name="Marage G."/>
            <person name="Marchand G."/>
            <person name="Marquand E."/>
            <person name="Bret-Mestries E."/>
            <person name="Morien E."/>
            <person name="Nambeesan S."/>
            <person name="Nguyen T."/>
            <person name="Pegot-Espagnet P."/>
            <person name="Pouilly N."/>
            <person name="Raftis F."/>
            <person name="Sallet E."/>
            <person name="Schiex T."/>
            <person name="Thomas J."/>
            <person name="Vandecasteele C."/>
            <person name="Vares D."/>
            <person name="Vear F."/>
            <person name="Vautrin S."/>
            <person name="Crespi M."/>
            <person name="Mangin B."/>
            <person name="Burke J.M."/>
            <person name="Salse J."/>
            <person name="Munos S."/>
            <person name="Vincourt P."/>
            <person name="Rieseberg L.H."/>
            <person name="Langlade N.B."/>
        </authorList>
    </citation>
    <scope>NUCLEOTIDE SEQUENCE [LARGE SCALE GENOMIC DNA]</scope>
    <source>
        <strain evidence="4">cv. SF193</strain>
        <tissue evidence="2">Leaves</tissue>
    </source>
</reference>
<dbReference type="PANTHER" id="PTHR31414:SF30">
    <property type="entry name" value="TRANSMEMBRANE PROTEIN"/>
    <property type="match status" value="1"/>
</dbReference>
<keyword evidence="1" id="KW-0472">Membrane</keyword>
<evidence type="ECO:0000313" key="4">
    <source>
        <dbReference type="Proteomes" id="UP000215914"/>
    </source>
</evidence>
<dbReference type="Gramene" id="mRNA:HanXRQr2_Chr02g0075211">
    <property type="protein sequence ID" value="mRNA:HanXRQr2_Chr02g0075211"/>
    <property type="gene ID" value="HanXRQr2_Chr02g0075211"/>
</dbReference>
<protein>
    <submittedName>
        <fullName evidence="3">Uncharacterized protein</fullName>
    </submittedName>
</protein>
<gene>
    <name evidence="3" type="ORF">HannXRQ_Chr02g0050281</name>
    <name evidence="2" type="ORF">HanXRQr2_Chr02g0075211</name>
</gene>
<keyword evidence="1" id="KW-1133">Transmembrane helix</keyword>
<dbReference type="AlphaFoldDB" id="A0A251VI61"/>
<dbReference type="Proteomes" id="UP000215914">
    <property type="component" value="Chromosome 2"/>
</dbReference>
<evidence type="ECO:0000313" key="2">
    <source>
        <dbReference type="EMBL" id="KAF5819221.1"/>
    </source>
</evidence>
<accession>A0A251VI61</accession>
<evidence type="ECO:0000313" key="3">
    <source>
        <dbReference type="EMBL" id="OTG34843.1"/>
    </source>
</evidence>
<dbReference type="STRING" id="4232.A0A251VI61"/>
<dbReference type="PANTHER" id="PTHR31414">
    <property type="entry name" value="TRANSMEMBRANE PROTEIN DDB_G0292058"/>
    <property type="match status" value="1"/>
</dbReference>
<dbReference type="InParanoid" id="A0A251VI61"/>
<name>A0A251VI61_HELAN</name>
<reference evidence="3" key="2">
    <citation type="submission" date="2017-02" db="EMBL/GenBank/DDBJ databases">
        <title>Sunflower complete genome.</title>
        <authorList>
            <person name="Langlade N."/>
            <person name="Munos S."/>
        </authorList>
    </citation>
    <scope>NUCLEOTIDE SEQUENCE [LARGE SCALE GENOMIC DNA]</scope>
    <source>
        <tissue evidence="3">Leaves</tissue>
    </source>
</reference>
<feature type="transmembrane region" description="Helical" evidence="1">
    <location>
        <begin position="50"/>
        <end position="74"/>
    </location>
</feature>
<feature type="transmembrane region" description="Helical" evidence="1">
    <location>
        <begin position="262"/>
        <end position="284"/>
    </location>
</feature>